<comment type="caution">
    <text evidence="2">The sequence shown here is derived from an EMBL/GenBank/DDBJ whole genome shotgun (WGS) entry which is preliminary data.</text>
</comment>
<keyword evidence="3" id="KW-1185">Reference proteome</keyword>
<feature type="transmembrane region" description="Helical" evidence="1">
    <location>
        <begin position="17"/>
        <end position="37"/>
    </location>
</feature>
<name>A0ABV9NRL6_9GAMM</name>
<gene>
    <name evidence="2" type="ORF">ACFO3Q_16035</name>
</gene>
<evidence type="ECO:0008006" key="4">
    <source>
        <dbReference type="Google" id="ProtNLM"/>
    </source>
</evidence>
<keyword evidence="1" id="KW-0472">Membrane</keyword>
<reference evidence="3" key="1">
    <citation type="journal article" date="2019" name="Int. J. Syst. Evol. Microbiol.">
        <title>The Global Catalogue of Microorganisms (GCM) 10K type strain sequencing project: providing services to taxonomists for standard genome sequencing and annotation.</title>
        <authorList>
            <consortium name="The Broad Institute Genomics Platform"/>
            <consortium name="The Broad Institute Genome Sequencing Center for Infectious Disease"/>
            <person name="Wu L."/>
            <person name="Ma J."/>
        </authorList>
    </citation>
    <scope>NUCLEOTIDE SEQUENCE [LARGE SCALE GENOMIC DNA]</scope>
    <source>
        <strain evidence="3">CGMCC 1.13574</strain>
    </source>
</reference>
<proteinExistence type="predicted"/>
<evidence type="ECO:0000313" key="3">
    <source>
        <dbReference type="Proteomes" id="UP001595892"/>
    </source>
</evidence>
<feature type="transmembrane region" description="Helical" evidence="1">
    <location>
        <begin position="43"/>
        <end position="63"/>
    </location>
</feature>
<protein>
    <recommendedName>
        <fullName evidence="4">PH domain-containing protein</fullName>
    </recommendedName>
</protein>
<keyword evidence="1" id="KW-1133">Transmembrane helix</keyword>
<sequence>MPHTLPPLPRRLHPRRLSWFGVFLLCVGFVAVGAWMIGSGEATGWLVAVVFGIGALAALVVLLPNGAYLELDADGFVLCSLFRRRRVYWAEVEGFGLARIPFGTMVGWDYRPGYGAGRRRRAVASSLSGFQAALPDTYGLPAEELAALLEHHRLLSSQGARPGARLGRAM</sequence>
<dbReference type="EMBL" id="JBHSGG010000048">
    <property type="protein sequence ID" value="MFC4729679.1"/>
    <property type="molecule type" value="Genomic_DNA"/>
</dbReference>
<accession>A0ABV9NRL6</accession>
<keyword evidence="1" id="KW-0812">Transmembrane</keyword>
<dbReference type="RefSeq" id="WP_377005767.1">
    <property type="nucleotide sequence ID" value="NZ_JBHSGG010000048.1"/>
</dbReference>
<evidence type="ECO:0000256" key="1">
    <source>
        <dbReference type="SAM" id="Phobius"/>
    </source>
</evidence>
<dbReference type="Proteomes" id="UP001595892">
    <property type="component" value="Unassembled WGS sequence"/>
</dbReference>
<evidence type="ECO:0000313" key="2">
    <source>
        <dbReference type="EMBL" id="MFC4729679.1"/>
    </source>
</evidence>
<organism evidence="2 3">
    <name type="scientific">Coralloluteibacterium thermophilum</name>
    <dbReference type="NCBI Taxonomy" id="2707049"/>
    <lineage>
        <taxon>Bacteria</taxon>
        <taxon>Pseudomonadati</taxon>
        <taxon>Pseudomonadota</taxon>
        <taxon>Gammaproteobacteria</taxon>
        <taxon>Lysobacterales</taxon>
        <taxon>Lysobacteraceae</taxon>
        <taxon>Coralloluteibacterium</taxon>
    </lineage>
</organism>